<evidence type="ECO:0000313" key="1">
    <source>
        <dbReference type="EMBL" id="RYQ87751.1"/>
    </source>
</evidence>
<protein>
    <submittedName>
        <fullName evidence="1">Uncharacterized protein</fullName>
    </submittedName>
</protein>
<sequence>MLLVEQGAKQLYTDHLHPFLLRQQARLDQVVDVVYGEMICFNLLVFRIRDLFAHVICIPYQQIKWLGVSFYRLEGNQIVSKDKRGCRFRILNQTKSDLFNR</sequence>
<dbReference type="EMBL" id="SDMP01000019">
    <property type="protein sequence ID" value="RYQ87751.1"/>
    <property type="molecule type" value="Genomic_DNA"/>
</dbReference>
<name>A0A444XDD7_ARAHY</name>
<keyword evidence="2" id="KW-1185">Reference proteome</keyword>
<dbReference type="Proteomes" id="UP000289738">
    <property type="component" value="Chromosome B09"/>
</dbReference>
<gene>
    <name evidence="1" type="ORF">Ahy_B09g095287</name>
</gene>
<comment type="caution">
    <text evidence="1">The sequence shown here is derived from an EMBL/GenBank/DDBJ whole genome shotgun (WGS) entry which is preliminary data.</text>
</comment>
<organism evidence="1 2">
    <name type="scientific">Arachis hypogaea</name>
    <name type="common">Peanut</name>
    <dbReference type="NCBI Taxonomy" id="3818"/>
    <lineage>
        <taxon>Eukaryota</taxon>
        <taxon>Viridiplantae</taxon>
        <taxon>Streptophyta</taxon>
        <taxon>Embryophyta</taxon>
        <taxon>Tracheophyta</taxon>
        <taxon>Spermatophyta</taxon>
        <taxon>Magnoliopsida</taxon>
        <taxon>eudicotyledons</taxon>
        <taxon>Gunneridae</taxon>
        <taxon>Pentapetalae</taxon>
        <taxon>rosids</taxon>
        <taxon>fabids</taxon>
        <taxon>Fabales</taxon>
        <taxon>Fabaceae</taxon>
        <taxon>Papilionoideae</taxon>
        <taxon>50 kb inversion clade</taxon>
        <taxon>dalbergioids sensu lato</taxon>
        <taxon>Dalbergieae</taxon>
        <taxon>Pterocarpus clade</taxon>
        <taxon>Arachis</taxon>
    </lineage>
</organism>
<accession>A0A444XDD7</accession>
<reference evidence="1 2" key="1">
    <citation type="submission" date="2019-01" db="EMBL/GenBank/DDBJ databases">
        <title>Sequencing of cultivated peanut Arachis hypogaea provides insights into genome evolution and oil improvement.</title>
        <authorList>
            <person name="Chen X."/>
        </authorList>
    </citation>
    <scope>NUCLEOTIDE SEQUENCE [LARGE SCALE GENOMIC DNA]</scope>
    <source>
        <strain evidence="2">cv. Fuhuasheng</strain>
        <tissue evidence="1">Leaves</tissue>
    </source>
</reference>
<dbReference type="STRING" id="3818.A0A444XDD7"/>
<evidence type="ECO:0000313" key="2">
    <source>
        <dbReference type="Proteomes" id="UP000289738"/>
    </source>
</evidence>
<dbReference type="AlphaFoldDB" id="A0A444XDD7"/>
<proteinExistence type="predicted"/>